<dbReference type="PANTHER" id="PTHR31278">
    <property type="entry name" value="CHCHD1"/>
    <property type="match status" value="1"/>
</dbReference>
<sequence length="148" mass="16362">MLFWFGAEVFRSIFRISRPVLSSPVRRAVMASGSALQARVTYLLSGRHGKPALTANRELSLADKVANKKGRLGEASCLTEMSMMMACWKQNAFSDSMCAKEIQAFFTCAVAAKAERKAGKKAESQSGHLPPNEVNQLLRRFPSIKHEI</sequence>
<dbReference type="Proteomes" id="UP001066276">
    <property type="component" value="Chromosome 6"/>
</dbReference>
<evidence type="ECO:0000313" key="2">
    <source>
        <dbReference type="Proteomes" id="UP001066276"/>
    </source>
</evidence>
<dbReference type="GO" id="GO:0005654">
    <property type="term" value="C:nucleoplasm"/>
    <property type="evidence" value="ECO:0007669"/>
    <property type="project" value="TreeGrafter"/>
</dbReference>
<evidence type="ECO:0008006" key="3">
    <source>
        <dbReference type="Google" id="ProtNLM"/>
    </source>
</evidence>
<evidence type="ECO:0000313" key="1">
    <source>
        <dbReference type="EMBL" id="KAJ1143268.1"/>
    </source>
</evidence>
<gene>
    <name evidence="1" type="ORF">NDU88_009579</name>
</gene>
<accession>A0AAV7QXQ1</accession>
<organism evidence="1 2">
    <name type="scientific">Pleurodeles waltl</name>
    <name type="common">Iberian ribbed newt</name>
    <dbReference type="NCBI Taxonomy" id="8319"/>
    <lineage>
        <taxon>Eukaryota</taxon>
        <taxon>Metazoa</taxon>
        <taxon>Chordata</taxon>
        <taxon>Craniata</taxon>
        <taxon>Vertebrata</taxon>
        <taxon>Euteleostomi</taxon>
        <taxon>Amphibia</taxon>
        <taxon>Batrachia</taxon>
        <taxon>Caudata</taxon>
        <taxon>Salamandroidea</taxon>
        <taxon>Salamandridae</taxon>
        <taxon>Pleurodelinae</taxon>
        <taxon>Pleurodeles</taxon>
    </lineage>
</organism>
<protein>
    <recommendedName>
        <fullName evidence="3">Coiled-coil-helix-coiled-coil-helix domain containing 1</fullName>
    </recommendedName>
</protein>
<dbReference type="GO" id="GO:0005761">
    <property type="term" value="C:mitochondrial ribosome"/>
    <property type="evidence" value="ECO:0007669"/>
    <property type="project" value="InterPro"/>
</dbReference>
<dbReference type="InterPro" id="IPR009069">
    <property type="entry name" value="Cys_alpha_HP_mot_SF"/>
</dbReference>
<reference evidence="1" key="1">
    <citation type="journal article" date="2022" name="bioRxiv">
        <title>Sequencing and chromosome-scale assembly of the giantPleurodeles waltlgenome.</title>
        <authorList>
            <person name="Brown T."/>
            <person name="Elewa A."/>
            <person name="Iarovenko S."/>
            <person name="Subramanian E."/>
            <person name="Araus A.J."/>
            <person name="Petzold A."/>
            <person name="Susuki M."/>
            <person name="Suzuki K.-i.T."/>
            <person name="Hayashi T."/>
            <person name="Toyoda A."/>
            <person name="Oliveira C."/>
            <person name="Osipova E."/>
            <person name="Leigh N.D."/>
            <person name="Simon A."/>
            <person name="Yun M.H."/>
        </authorList>
    </citation>
    <scope>NUCLEOTIDE SEQUENCE</scope>
    <source>
        <strain evidence="1">20211129_DDA</strain>
        <tissue evidence="1">Liver</tissue>
    </source>
</reference>
<proteinExistence type="predicted"/>
<name>A0AAV7QXQ1_PLEWA</name>
<comment type="caution">
    <text evidence="1">The sequence shown here is derived from an EMBL/GenBank/DDBJ whole genome shotgun (WGS) entry which is preliminary data.</text>
</comment>
<dbReference type="AlphaFoldDB" id="A0AAV7QXQ1"/>
<keyword evidence="2" id="KW-1185">Reference proteome</keyword>
<dbReference type="PANTHER" id="PTHR31278:SF2">
    <property type="entry name" value="SMALL RIBOSOMAL SUBUNIT PROTEIN MS37"/>
    <property type="match status" value="1"/>
</dbReference>
<dbReference type="EMBL" id="JANPWB010000010">
    <property type="protein sequence ID" value="KAJ1143268.1"/>
    <property type="molecule type" value="Genomic_DNA"/>
</dbReference>
<dbReference type="SUPFAM" id="SSF47072">
    <property type="entry name" value="Cysteine alpha-hairpin motif"/>
    <property type="match status" value="1"/>
</dbReference>
<dbReference type="GO" id="GO:0003723">
    <property type="term" value="F:RNA binding"/>
    <property type="evidence" value="ECO:0007669"/>
    <property type="project" value="TreeGrafter"/>
</dbReference>
<dbReference type="GO" id="GO:0032543">
    <property type="term" value="P:mitochondrial translation"/>
    <property type="evidence" value="ECO:0007669"/>
    <property type="project" value="InterPro"/>
</dbReference>
<dbReference type="PROSITE" id="PS51808">
    <property type="entry name" value="CHCH"/>
    <property type="match status" value="1"/>
</dbReference>
<dbReference type="InterPro" id="IPR033620">
    <property type="entry name" value="Ribosomal_mS37_met"/>
</dbReference>